<dbReference type="InterPro" id="IPR014718">
    <property type="entry name" value="GH-type_carb-bd"/>
</dbReference>
<gene>
    <name evidence="4" type="ORF">FA047_11725</name>
</gene>
<comment type="caution">
    <text evidence="4">The sequence shown here is derived from an EMBL/GenBank/DDBJ whole genome shotgun (WGS) entry which is preliminary data.</text>
</comment>
<name>A0A4U1CHU2_9SPHI</name>
<dbReference type="InterPro" id="IPR037481">
    <property type="entry name" value="LacX"/>
</dbReference>
<dbReference type="InterPro" id="IPR008183">
    <property type="entry name" value="Aldose_1/G6P_1-epimerase"/>
</dbReference>
<dbReference type="Pfam" id="PF01263">
    <property type="entry name" value="Aldose_epim"/>
    <property type="match status" value="1"/>
</dbReference>
<proteinExistence type="predicted"/>
<evidence type="ECO:0000256" key="1">
    <source>
        <dbReference type="ARBA" id="ARBA00001913"/>
    </source>
</evidence>
<keyword evidence="5" id="KW-1185">Reference proteome</keyword>
<dbReference type="GO" id="GO:0030246">
    <property type="term" value="F:carbohydrate binding"/>
    <property type="evidence" value="ECO:0007669"/>
    <property type="project" value="InterPro"/>
</dbReference>
<dbReference type="SUPFAM" id="SSF74650">
    <property type="entry name" value="Galactose mutarotase-like"/>
    <property type="match status" value="1"/>
</dbReference>
<evidence type="ECO:0000256" key="3">
    <source>
        <dbReference type="ARBA" id="ARBA00022837"/>
    </source>
</evidence>
<dbReference type="PANTHER" id="PTHR11122:SF13">
    <property type="entry name" value="GLUCOSE-6-PHOSPHATE 1-EPIMERASE"/>
    <property type="match status" value="1"/>
</dbReference>
<dbReference type="PANTHER" id="PTHR11122">
    <property type="entry name" value="APOSPORY-ASSOCIATED PROTEIN C-RELATED"/>
    <property type="match status" value="1"/>
</dbReference>
<comment type="subunit">
    <text evidence="2">Monomer.</text>
</comment>
<sequence>MIFLENEHIKASFSTKGAELQSLKNKKTDKEYMWSGDAGYWGKFSPILFPIVGGLKNNTYFLGGVAYELPRHGFARDHEFEILKLNESEVIFNFQQNDQTLKAYPFEFSLSIHYELSGAELRCNYIVKNTGNVPLLFSIGGHPAFATPTENDLNYTDYFLEFNHDSELTYHKIKQDLIDERTETIKLERNRLPLNHELFYDDALVFKGLKSDRISLKNIKNPRGLHFSFTDFPFFGIWGAKNANFLCLEPWYGIADGINHNQNLEEKEGIIELEPLKEWNHHWKVEPF</sequence>
<evidence type="ECO:0000256" key="2">
    <source>
        <dbReference type="ARBA" id="ARBA00011245"/>
    </source>
</evidence>
<evidence type="ECO:0000313" key="4">
    <source>
        <dbReference type="EMBL" id="TKC06001.1"/>
    </source>
</evidence>
<dbReference type="RefSeq" id="WP_136836263.1">
    <property type="nucleotide sequence ID" value="NZ_SWBQ01000003.1"/>
</dbReference>
<dbReference type="GO" id="GO:0016853">
    <property type="term" value="F:isomerase activity"/>
    <property type="evidence" value="ECO:0007669"/>
    <property type="project" value="InterPro"/>
</dbReference>
<accession>A0A4U1CHU2</accession>
<keyword evidence="3" id="KW-0106">Calcium</keyword>
<dbReference type="Gene3D" id="2.70.98.10">
    <property type="match status" value="1"/>
</dbReference>
<organism evidence="4 5">
    <name type="scientific">Pedobacter frigoris</name>
    <dbReference type="NCBI Taxonomy" id="2571272"/>
    <lineage>
        <taxon>Bacteria</taxon>
        <taxon>Pseudomonadati</taxon>
        <taxon>Bacteroidota</taxon>
        <taxon>Sphingobacteriia</taxon>
        <taxon>Sphingobacteriales</taxon>
        <taxon>Sphingobacteriaceae</taxon>
        <taxon>Pedobacter</taxon>
    </lineage>
</organism>
<protein>
    <submittedName>
        <fullName evidence="4">Aldose 1-epimerase family protein</fullName>
    </submittedName>
</protein>
<comment type="cofactor">
    <cofactor evidence="1">
        <name>Ca(2+)</name>
        <dbReference type="ChEBI" id="CHEBI:29108"/>
    </cofactor>
</comment>
<dbReference type="InterPro" id="IPR011013">
    <property type="entry name" value="Gal_mutarotase_sf_dom"/>
</dbReference>
<dbReference type="GO" id="GO:0005975">
    <property type="term" value="P:carbohydrate metabolic process"/>
    <property type="evidence" value="ECO:0007669"/>
    <property type="project" value="InterPro"/>
</dbReference>
<dbReference type="CDD" id="cd09024">
    <property type="entry name" value="Aldose_epim_lacX"/>
    <property type="match status" value="1"/>
</dbReference>
<dbReference type="AlphaFoldDB" id="A0A4U1CHU2"/>
<dbReference type="EMBL" id="SWBQ01000003">
    <property type="protein sequence ID" value="TKC06001.1"/>
    <property type="molecule type" value="Genomic_DNA"/>
</dbReference>
<reference evidence="4 5" key="1">
    <citation type="submission" date="2019-04" db="EMBL/GenBank/DDBJ databases">
        <title>Pedobacter sp. RP-3-15 sp. nov., isolated from Arctic soil.</title>
        <authorList>
            <person name="Dahal R.H."/>
            <person name="Kim D.-U."/>
        </authorList>
    </citation>
    <scope>NUCLEOTIDE SEQUENCE [LARGE SCALE GENOMIC DNA]</scope>
    <source>
        <strain evidence="4 5">RP-3-15</strain>
    </source>
</reference>
<evidence type="ECO:0000313" key="5">
    <source>
        <dbReference type="Proteomes" id="UP000307244"/>
    </source>
</evidence>
<dbReference type="Proteomes" id="UP000307244">
    <property type="component" value="Unassembled WGS sequence"/>
</dbReference>
<dbReference type="OrthoDB" id="9795355at2"/>